<protein>
    <recommendedName>
        <fullName evidence="3">CHAT domain-containing protein</fullName>
    </recommendedName>
</protein>
<evidence type="ECO:0000256" key="2">
    <source>
        <dbReference type="ARBA" id="ARBA00022803"/>
    </source>
</evidence>
<dbReference type="PROSITE" id="PS50005">
    <property type="entry name" value="TPR"/>
    <property type="match status" value="1"/>
</dbReference>
<feature type="domain" description="CHAT" evidence="3">
    <location>
        <begin position="334"/>
        <end position="672"/>
    </location>
</feature>
<dbReference type="SMART" id="SM00028">
    <property type="entry name" value="TPR"/>
    <property type="match status" value="3"/>
</dbReference>
<dbReference type="AlphaFoldDB" id="A0A644XJ44"/>
<proteinExistence type="predicted"/>
<dbReference type="Pfam" id="PF12770">
    <property type="entry name" value="CHAT"/>
    <property type="match status" value="1"/>
</dbReference>
<dbReference type="EMBL" id="VSSQ01002572">
    <property type="protein sequence ID" value="MPM16216.1"/>
    <property type="molecule type" value="Genomic_DNA"/>
</dbReference>
<comment type="caution">
    <text evidence="4">The sequence shown here is derived from an EMBL/GenBank/DDBJ whole genome shotgun (WGS) entry which is preliminary data.</text>
</comment>
<evidence type="ECO:0000259" key="3">
    <source>
        <dbReference type="Pfam" id="PF12770"/>
    </source>
</evidence>
<dbReference type="SUPFAM" id="SSF48452">
    <property type="entry name" value="TPR-like"/>
    <property type="match status" value="1"/>
</dbReference>
<dbReference type="PANTHER" id="PTHR45641">
    <property type="entry name" value="TETRATRICOPEPTIDE REPEAT PROTEIN (AFU_ORTHOLOGUE AFUA_6G03870)"/>
    <property type="match status" value="1"/>
</dbReference>
<dbReference type="PANTHER" id="PTHR45641:SF19">
    <property type="entry name" value="NEPHROCYSTIN-3"/>
    <property type="match status" value="1"/>
</dbReference>
<evidence type="ECO:0000256" key="1">
    <source>
        <dbReference type="ARBA" id="ARBA00022737"/>
    </source>
</evidence>
<dbReference type="Pfam" id="PF13424">
    <property type="entry name" value="TPR_12"/>
    <property type="match status" value="1"/>
</dbReference>
<gene>
    <name evidence="4" type="ORF">SDC9_62593</name>
</gene>
<keyword evidence="2" id="KW-0802">TPR repeat</keyword>
<keyword evidence="1" id="KW-0677">Repeat</keyword>
<dbReference type="InterPro" id="IPR019734">
    <property type="entry name" value="TPR_rpt"/>
</dbReference>
<sequence length="673" mass="77131">MKKVFGENHSYYALSLNNLASNYYEIGNYQKSIELNEKSLEIRKKVLGENHPSYAQSLNNLAINYSAIGNYQKSIELNEKSLEIRKKVLGENHPDYATSLSNLAISQYDFGLLSQSSKNIAKAFELTKVNILKNFSEMTESERNMFWENNNGIIPYINKSTFESFTKENSFVSLCFDGALFTKGLLLSSSVAFNKIILESGDSLLIDLYDKYRINRKILEKQYEKPISERFFNTDSLENISSEYEKQLIKKSKDFGDFTKDISMDWKEIQKELKKDEIAIEFIESYIGKDSVMYSALLLRTEWDSPKFIPLFEKREIESKLNVNINALYSPNILGKELYSKVWSPISKFIEKGDKIYFAPTGILYQMPIEYLPSSDTSEVLMNEYYKIKRVSTTKEIVRIHNSTKQEYGSAVLYGDLSYDLDNNTLLTQSSKYTTNELYATRGIISSSQRGGVWSKLEYTKIELDKIKTILTDRKIKTITYTKEEGNEESFKNLDGKKNKIIHVATHGFYLEEKEKRNDNYLQRMIINDNAPHKVDLSLYRSGLILSGGNIAWRGDTIPSNIEDGILLSKEISSLDLRGTELLVLSACQTGLGEVKTEGVFGLQRAFKNSGVKTIIASLWEVSDVITAEMMTFFYTNLTNGDPKQIAFNKAQQTIKTKYPENPEYWAAFIIID</sequence>
<dbReference type="InterPro" id="IPR024983">
    <property type="entry name" value="CHAT_dom"/>
</dbReference>
<dbReference type="Gene3D" id="1.25.40.10">
    <property type="entry name" value="Tetratricopeptide repeat domain"/>
    <property type="match status" value="1"/>
</dbReference>
<accession>A0A644XJ44</accession>
<organism evidence="4">
    <name type="scientific">bioreactor metagenome</name>
    <dbReference type="NCBI Taxonomy" id="1076179"/>
    <lineage>
        <taxon>unclassified sequences</taxon>
        <taxon>metagenomes</taxon>
        <taxon>ecological metagenomes</taxon>
    </lineage>
</organism>
<evidence type="ECO:0000313" key="4">
    <source>
        <dbReference type="EMBL" id="MPM16216.1"/>
    </source>
</evidence>
<reference evidence="4" key="1">
    <citation type="submission" date="2019-08" db="EMBL/GenBank/DDBJ databases">
        <authorList>
            <person name="Kucharzyk K."/>
            <person name="Murdoch R.W."/>
            <person name="Higgins S."/>
            <person name="Loffler F."/>
        </authorList>
    </citation>
    <scope>NUCLEOTIDE SEQUENCE</scope>
</reference>
<name>A0A644XJ44_9ZZZZ</name>
<dbReference type="InterPro" id="IPR011990">
    <property type="entry name" value="TPR-like_helical_dom_sf"/>
</dbReference>